<accession>M1CLR9</accession>
<comment type="similarity">
    <text evidence="4">Belongs to the class I-like SAM-binding methyltransferase superfamily. Cation-independent O-methyltransferase family. COMT subfamily.</text>
</comment>
<dbReference type="InterPro" id="IPR016461">
    <property type="entry name" value="COMT-like"/>
</dbReference>
<dbReference type="SUPFAM" id="SSF46785">
    <property type="entry name" value="Winged helix' DNA-binding domain"/>
    <property type="match status" value="1"/>
</dbReference>
<evidence type="ECO:0000313" key="8">
    <source>
        <dbReference type="EnsemblPlants" id="PGSC0003DMT400070160"/>
    </source>
</evidence>
<dbReference type="GO" id="GO:0032259">
    <property type="term" value="P:methylation"/>
    <property type="evidence" value="ECO:0000318"/>
    <property type="project" value="GO_Central"/>
</dbReference>
<dbReference type="eggNOG" id="KOG3178">
    <property type="taxonomic scope" value="Eukaryota"/>
</dbReference>
<proteinExistence type="inferred from homology"/>
<dbReference type="OrthoDB" id="1606438at2759"/>
<evidence type="ECO:0000256" key="1">
    <source>
        <dbReference type="ARBA" id="ARBA00022603"/>
    </source>
</evidence>
<dbReference type="Pfam" id="PF00891">
    <property type="entry name" value="Methyltransf_2"/>
    <property type="match status" value="1"/>
</dbReference>
<dbReference type="ExpressionAtlas" id="M1CLR9">
    <property type="expression patterns" value="baseline and differential"/>
</dbReference>
<dbReference type="STRING" id="4113.M1CLR9"/>
<dbReference type="EnsemblPlants" id="PGSC0003DMT400070160">
    <property type="protein sequence ID" value="PGSC0003DMT400070160"/>
    <property type="gene ID" value="PGSC0003DMG402027271"/>
</dbReference>
<evidence type="ECO:0000256" key="3">
    <source>
        <dbReference type="ARBA" id="ARBA00022691"/>
    </source>
</evidence>
<dbReference type="InterPro" id="IPR012967">
    <property type="entry name" value="COMT_dimerisation"/>
</dbReference>
<dbReference type="RefSeq" id="XP_006350198.1">
    <property type="nucleotide sequence ID" value="XM_006350136.2"/>
</dbReference>
<sequence length="361" mass="40171">MANNQLPISIGSEKEGNFTHAMQLLSSSVLPFVLHSTIELDVFEILAKANDTQLSSSQIVSKMACNNPIDAANMLDRMLYVLATYSLLTCSINNNINNVRLYGLSPVGKMFVSDNEDGVSLGPLLALLQHKVSINTWFGLKDTVLEGGFPFVRIHGVNLFEYQKTDSELSDVFNKAMISHTTLVMKNILDKYKGFEDLKTLIDVGGGLGINLNMITSKYPTIKGTNFDLPHVVQHAPFYEGVEHIGGDMFENVPQGDAIFMKWILHNWSDSQCVKLLKNCYKAIPAENGKVIVVEAILPVKPDHIHSSVVISQFDLIMFAQTPGGKERSQHKFRSLATEAGFNGINFICRVSNFWVMEFHK</sequence>
<dbReference type="PANTHER" id="PTHR11746">
    <property type="entry name" value="O-METHYLTRANSFERASE"/>
    <property type="match status" value="1"/>
</dbReference>
<dbReference type="Pfam" id="PF08100">
    <property type="entry name" value="Dimerisation"/>
    <property type="match status" value="1"/>
</dbReference>
<evidence type="ECO:0000259" key="7">
    <source>
        <dbReference type="Pfam" id="PF08100"/>
    </source>
</evidence>
<dbReference type="InterPro" id="IPR001077">
    <property type="entry name" value="COMT_C"/>
</dbReference>
<keyword evidence="9" id="KW-1185">Reference proteome</keyword>
<dbReference type="KEGG" id="sot:102580081"/>
<dbReference type="Proteomes" id="UP000011115">
    <property type="component" value="Unassembled WGS sequence"/>
</dbReference>
<dbReference type="PaxDb" id="4113-PGSC0003DMT400070160"/>
<dbReference type="InterPro" id="IPR036388">
    <property type="entry name" value="WH-like_DNA-bd_sf"/>
</dbReference>
<dbReference type="OMA" id="ANACALP"/>
<dbReference type="SUPFAM" id="SSF53335">
    <property type="entry name" value="S-adenosyl-L-methionine-dependent methyltransferases"/>
    <property type="match status" value="1"/>
</dbReference>
<evidence type="ECO:0000256" key="4">
    <source>
        <dbReference type="ARBA" id="ARBA00034481"/>
    </source>
</evidence>
<keyword evidence="1" id="KW-0489">Methyltransferase</keyword>
<reference evidence="9" key="1">
    <citation type="journal article" date="2011" name="Nature">
        <title>Genome sequence and analysis of the tuber crop potato.</title>
        <authorList>
            <consortium name="The Potato Genome Sequencing Consortium"/>
        </authorList>
    </citation>
    <scope>NUCLEOTIDE SEQUENCE [LARGE SCALE GENOMIC DNA]</scope>
    <source>
        <strain evidence="9">cv. DM1-3 516 R44</strain>
    </source>
</reference>
<evidence type="ECO:0000313" key="9">
    <source>
        <dbReference type="Proteomes" id="UP000011115"/>
    </source>
</evidence>
<keyword evidence="2" id="KW-0808">Transferase</keyword>
<gene>
    <name evidence="8" type="primary">LOC102580081</name>
</gene>
<evidence type="ECO:0000256" key="5">
    <source>
        <dbReference type="PIRSR" id="PIRSR005739-1"/>
    </source>
</evidence>
<organism evidence="8 9">
    <name type="scientific">Solanum tuberosum</name>
    <name type="common">Potato</name>
    <dbReference type="NCBI Taxonomy" id="4113"/>
    <lineage>
        <taxon>Eukaryota</taxon>
        <taxon>Viridiplantae</taxon>
        <taxon>Streptophyta</taxon>
        <taxon>Embryophyta</taxon>
        <taxon>Tracheophyta</taxon>
        <taxon>Spermatophyta</taxon>
        <taxon>Magnoliopsida</taxon>
        <taxon>eudicotyledons</taxon>
        <taxon>Gunneridae</taxon>
        <taxon>Pentapetalae</taxon>
        <taxon>asterids</taxon>
        <taxon>lamiids</taxon>
        <taxon>Solanales</taxon>
        <taxon>Solanaceae</taxon>
        <taxon>Solanoideae</taxon>
        <taxon>Solaneae</taxon>
        <taxon>Solanum</taxon>
    </lineage>
</organism>
<dbReference type="PIRSF" id="PIRSF005739">
    <property type="entry name" value="O-mtase"/>
    <property type="match status" value="1"/>
</dbReference>
<dbReference type="SMR" id="M1CLR9"/>
<feature type="domain" description="O-methyltransferase dimerisation" evidence="7">
    <location>
        <begin position="22"/>
        <end position="113"/>
    </location>
</feature>
<dbReference type="GO" id="GO:0046983">
    <property type="term" value="F:protein dimerization activity"/>
    <property type="evidence" value="ECO:0007669"/>
    <property type="project" value="InterPro"/>
</dbReference>
<dbReference type="Gene3D" id="3.40.50.150">
    <property type="entry name" value="Vaccinia Virus protein VP39"/>
    <property type="match status" value="1"/>
</dbReference>
<dbReference type="PROSITE" id="PS51683">
    <property type="entry name" value="SAM_OMT_II"/>
    <property type="match status" value="1"/>
</dbReference>
<dbReference type="AlphaFoldDB" id="M1CLR9"/>
<evidence type="ECO:0000259" key="6">
    <source>
        <dbReference type="Pfam" id="PF00891"/>
    </source>
</evidence>
<dbReference type="HOGENOM" id="CLU_005533_12_1_1"/>
<dbReference type="FunFam" id="1.10.10.10:FF:000357">
    <property type="entry name" value="Caffeic acid 3-O-methyltransferase"/>
    <property type="match status" value="1"/>
</dbReference>
<reference evidence="8" key="2">
    <citation type="submission" date="2015-06" db="UniProtKB">
        <authorList>
            <consortium name="EnsemblPlants"/>
        </authorList>
    </citation>
    <scope>IDENTIFICATION</scope>
    <source>
        <strain evidence="8">DM1-3 516 R44</strain>
    </source>
</reference>
<dbReference type="InterPro" id="IPR036390">
    <property type="entry name" value="WH_DNA-bd_sf"/>
</dbReference>
<name>M1CLR9_SOLTU</name>
<dbReference type="InParanoid" id="M1CLR9"/>
<keyword evidence="3" id="KW-0949">S-adenosyl-L-methionine</keyword>
<feature type="active site" description="Proton acceptor" evidence="5">
    <location>
        <position position="266"/>
    </location>
</feature>
<dbReference type="GO" id="GO:0008171">
    <property type="term" value="F:O-methyltransferase activity"/>
    <property type="evidence" value="ECO:0000318"/>
    <property type="project" value="GO_Central"/>
</dbReference>
<dbReference type="Gramene" id="PGSC0003DMT400070160">
    <property type="protein sequence ID" value="PGSC0003DMT400070160"/>
    <property type="gene ID" value="PGSC0003DMG402027271"/>
</dbReference>
<dbReference type="InterPro" id="IPR029063">
    <property type="entry name" value="SAM-dependent_MTases_sf"/>
</dbReference>
<dbReference type="GO" id="GO:0008757">
    <property type="term" value="F:S-adenosylmethionine-dependent methyltransferase activity"/>
    <property type="evidence" value="ECO:0000318"/>
    <property type="project" value="GO_Central"/>
</dbReference>
<protein>
    <submittedName>
        <fullName evidence="8">Catechol O-methyltransferase</fullName>
    </submittedName>
</protein>
<evidence type="ECO:0000256" key="2">
    <source>
        <dbReference type="ARBA" id="ARBA00022679"/>
    </source>
</evidence>
<feature type="domain" description="O-methyltransferase C-terminal" evidence="6">
    <location>
        <begin position="137"/>
        <end position="343"/>
    </location>
</feature>
<dbReference type="Gene3D" id="1.10.10.10">
    <property type="entry name" value="Winged helix-like DNA-binding domain superfamily/Winged helix DNA-binding domain"/>
    <property type="match status" value="1"/>
</dbReference>
<dbReference type="GO" id="GO:0009813">
    <property type="term" value="P:flavonoid biosynthetic process"/>
    <property type="evidence" value="ECO:0007669"/>
    <property type="project" value="UniProtKB-ARBA"/>
</dbReference>
<dbReference type="GeneID" id="102580081"/>
<dbReference type="FunFam" id="3.40.50.150:FF:000061">
    <property type="entry name" value="Caffeic acid O-methyltransferase"/>
    <property type="match status" value="1"/>
</dbReference>